<keyword evidence="4" id="KW-1185">Reference proteome</keyword>
<gene>
    <name evidence="3" type="ORF">BKE38_24265</name>
</gene>
<dbReference type="InterPro" id="IPR000760">
    <property type="entry name" value="Inositol_monophosphatase-like"/>
</dbReference>
<evidence type="ECO:0000313" key="4">
    <source>
        <dbReference type="Proteomes" id="UP000188879"/>
    </source>
</evidence>
<feature type="binding site" evidence="2">
    <location>
        <position position="67"/>
    </location>
    <ligand>
        <name>Mg(2+)</name>
        <dbReference type="ChEBI" id="CHEBI:18420"/>
        <label>1</label>
        <note>catalytic</note>
    </ligand>
</feature>
<dbReference type="SUPFAM" id="SSF56655">
    <property type="entry name" value="Carbohydrate phosphatase"/>
    <property type="match status" value="1"/>
</dbReference>
<dbReference type="GO" id="GO:0007165">
    <property type="term" value="P:signal transduction"/>
    <property type="evidence" value="ECO:0007669"/>
    <property type="project" value="TreeGrafter"/>
</dbReference>
<dbReference type="Gene3D" id="3.30.540.10">
    <property type="entry name" value="Fructose-1,6-Bisphosphatase, subunit A, domain 1"/>
    <property type="match status" value="1"/>
</dbReference>
<evidence type="ECO:0000256" key="1">
    <source>
        <dbReference type="ARBA" id="ARBA00009759"/>
    </source>
</evidence>
<evidence type="ECO:0008006" key="5">
    <source>
        <dbReference type="Google" id="ProtNLM"/>
    </source>
</evidence>
<dbReference type="Proteomes" id="UP000188879">
    <property type="component" value="Unassembled WGS sequence"/>
</dbReference>
<organism evidence="3 4">
    <name type="scientific">Teichococcus deserti</name>
    <dbReference type="NCBI Taxonomy" id="1817963"/>
    <lineage>
        <taxon>Bacteria</taxon>
        <taxon>Pseudomonadati</taxon>
        <taxon>Pseudomonadota</taxon>
        <taxon>Alphaproteobacteria</taxon>
        <taxon>Acetobacterales</taxon>
        <taxon>Roseomonadaceae</taxon>
        <taxon>Roseomonas</taxon>
    </lineage>
</organism>
<dbReference type="EMBL" id="MLCO01000293">
    <property type="protein sequence ID" value="ONG47258.1"/>
    <property type="molecule type" value="Genomic_DNA"/>
</dbReference>
<dbReference type="GO" id="GO:0006020">
    <property type="term" value="P:inositol metabolic process"/>
    <property type="evidence" value="ECO:0007669"/>
    <property type="project" value="TreeGrafter"/>
</dbReference>
<dbReference type="GO" id="GO:0046872">
    <property type="term" value="F:metal ion binding"/>
    <property type="evidence" value="ECO:0007669"/>
    <property type="project" value="UniProtKB-KW"/>
</dbReference>
<dbReference type="Gene3D" id="3.40.190.80">
    <property type="match status" value="1"/>
</dbReference>
<feature type="binding site" evidence="2">
    <location>
        <position position="47"/>
    </location>
    <ligand>
        <name>Mg(2+)</name>
        <dbReference type="ChEBI" id="CHEBI:18420"/>
        <label>1</label>
        <note>catalytic</note>
    </ligand>
</feature>
<sequence>MPQIQARRYDITLKPDGSPVTQADIMLEQLIHAYVKERIDDLTFVGEESFDPATLGSGTYMALLDPIDGTENFCSGLKEWGVSFGLWRAGQHLGSMLLLPELGERMITGEPIQKVRSRITGFSSSFSEQILEQMRDEVESRIMGCAVYNLYNVVRGAYRRFSNPKGAYAWDLLPGLMLALEHGCDVKVDGEIFDGSLLEPGRKYRVDIRHRHDLHPG</sequence>
<evidence type="ECO:0000313" key="3">
    <source>
        <dbReference type="EMBL" id="ONG47258.1"/>
    </source>
</evidence>
<name>A0A1V2GVR4_9PROT</name>
<protein>
    <recommendedName>
        <fullName evidence="5">Inositol monophosphatase</fullName>
    </recommendedName>
</protein>
<dbReference type="AlphaFoldDB" id="A0A1V2GVR4"/>
<dbReference type="PANTHER" id="PTHR20854">
    <property type="entry name" value="INOSITOL MONOPHOSPHATASE"/>
    <property type="match status" value="1"/>
</dbReference>
<accession>A0A1V2GVR4</accession>
<proteinExistence type="inferred from homology"/>
<feature type="binding site" evidence="2">
    <location>
        <position position="68"/>
    </location>
    <ligand>
        <name>Mg(2+)</name>
        <dbReference type="ChEBI" id="CHEBI:18420"/>
        <label>1</label>
        <note>catalytic</note>
    </ligand>
</feature>
<dbReference type="PANTHER" id="PTHR20854:SF4">
    <property type="entry name" value="INOSITOL-1-MONOPHOSPHATASE-RELATED"/>
    <property type="match status" value="1"/>
</dbReference>
<feature type="binding site" evidence="2">
    <location>
        <position position="171"/>
    </location>
    <ligand>
        <name>Mg(2+)</name>
        <dbReference type="ChEBI" id="CHEBI:18420"/>
        <label>1</label>
        <note>catalytic</note>
    </ligand>
</feature>
<comment type="caution">
    <text evidence="3">The sequence shown here is derived from an EMBL/GenBank/DDBJ whole genome shotgun (WGS) entry which is preliminary data.</text>
</comment>
<dbReference type="Pfam" id="PF00459">
    <property type="entry name" value="Inositol_P"/>
    <property type="match status" value="1"/>
</dbReference>
<keyword evidence="2" id="KW-0479">Metal-binding</keyword>
<comment type="cofactor">
    <cofactor evidence="2">
        <name>Mg(2+)</name>
        <dbReference type="ChEBI" id="CHEBI:18420"/>
    </cofactor>
</comment>
<feature type="binding site" evidence="2">
    <location>
        <position position="65"/>
    </location>
    <ligand>
        <name>Mg(2+)</name>
        <dbReference type="ChEBI" id="CHEBI:18420"/>
        <label>1</label>
        <note>catalytic</note>
    </ligand>
</feature>
<reference evidence="3 4" key="1">
    <citation type="submission" date="2016-10" db="EMBL/GenBank/DDBJ databases">
        <title>Draft Genome sequence of Roseomonas sp. strain M3.</title>
        <authorList>
            <person name="Subhash Y."/>
            <person name="Lee S."/>
        </authorList>
    </citation>
    <scope>NUCLEOTIDE SEQUENCE [LARGE SCALE GENOMIC DNA]</scope>
    <source>
        <strain evidence="3 4">M3</strain>
    </source>
</reference>
<dbReference type="GO" id="GO:0008934">
    <property type="term" value="F:inositol monophosphate 1-phosphatase activity"/>
    <property type="evidence" value="ECO:0007669"/>
    <property type="project" value="TreeGrafter"/>
</dbReference>
<dbReference type="PRINTS" id="PR00377">
    <property type="entry name" value="IMPHPHTASES"/>
</dbReference>
<keyword evidence="2" id="KW-0460">Magnesium</keyword>
<evidence type="ECO:0000256" key="2">
    <source>
        <dbReference type="PIRSR" id="PIRSR600760-2"/>
    </source>
</evidence>
<comment type="similarity">
    <text evidence="1">Belongs to the inositol monophosphatase superfamily.</text>
</comment>